<dbReference type="Gene3D" id="1.20.1250.20">
    <property type="entry name" value="MFS general substrate transporter like domains"/>
    <property type="match status" value="2"/>
</dbReference>
<dbReference type="InterPro" id="IPR036259">
    <property type="entry name" value="MFS_trans_sf"/>
</dbReference>
<keyword evidence="6" id="KW-1185">Reference proteome</keyword>
<dbReference type="PANTHER" id="PTHR11360:SF284">
    <property type="entry name" value="EG:103B4.3 PROTEIN-RELATED"/>
    <property type="match status" value="1"/>
</dbReference>
<feature type="transmembrane region" description="Helical" evidence="3">
    <location>
        <begin position="591"/>
        <end position="610"/>
    </location>
</feature>
<dbReference type="PANTHER" id="PTHR11360">
    <property type="entry name" value="MONOCARBOXYLATE TRANSPORTER"/>
    <property type="match status" value="1"/>
</dbReference>
<comment type="subcellular location">
    <subcellularLocation>
        <location evidence="1">Membrane</location>
        <topology evidence="1">Multi-pass membrane protein</topology>
    </subcellularLocation>
</comment>
<feature type="transmembrane region" description="Helical" evidence="3">
    <location>
        <begin position="164"/>
        <end position="185"/>
    </location>
</feature>
<evidence type="ECO:0000313" key="5">
    <source>
        <dbReference type="EnsemblMetazoa" id="XP_022650282"/>
    </source>
</evidence>
<feature type="transmembrane region" description="Helical" evidence="3">
    <location>
        <begin position="433"/>
        <end position="455"/>
    </location>
</feature>
<dbReference type="Pfam" id="PF07690">
    <property type="entry name" value="MFS_1"/>
    <property type="match status" value="2"/>
</dbReference>
<dbReference type="GO" id="GO:0008028">
    <property type="term" value="F:monocarboxylic acid transmembrane transporter activity"/>
    <property type="evidence" value="ECO:0007669"/>
    <property type="project" value="TreeGrafter"/>
</dbReference>
<sequence>MCESPSKPLKAATAPAVSGVQAPTEPPSTPTTDVSSRRISNGRVGLVNSAPPSKSDDVAHLTAAPPDGGWGWVVVFCSFMVHVLADGVTYSFGIFHLEFLEHFKESNGRTAWVASILVSTTFLCGPLASALTNLYGCRAVTITGAVLAAVGLFVSAWAPNVTCLYFSIGVVTGLGLGFMYLPAIVSVAMYFERRRAFATGIAVCGSGCGTFVLAPVIEFLVNYYGWRGALIITAGMLLQCAVFGALMRPPSYDQQLMVGGKSIAERATDPMLGDVDNNTALYPNENFTSSQHQIPCKDVKEPVPDIREILELEASDRLLKPDDAFGTLQLLDSKDKLHHKSVCHLSVNSEQELVLIRTPSVDRQLYLERENISCMQANNYASLKKRLSHTSQPSLSVHSVQTRNQRSPHKQFASFIKTIADSIDLALLLRSPVFILFALSNFFTSIGFNVPYVYIKDVARRKLAVEDSKAPLLLSMIGLSNTASRILLGYLSDKKFVNRIFLYNACIGTCGIVTALSVFCTNYVQLSLYCLTFGATSGAFISLTSVILVDLLGLKKLNNAFGLMLLFEGVACLIGPPLTGSFYDWAGSYDWGFVFSGVVIALGGVMLCLIPCVRTSRSALPTEKESSMVA</sequence>
<dbReference type="InterPro" id="IPR011701">
    <property type="entry name" value="MFS"/>
</dbReference>
<dbReference type="GO" id="GO:0016020">
    <property type="term" value="C:membrane"/>
    <property type="evidence" value="ECO:0007669"/>
    <property type="project" value="UniProtKB-SubCell"/>
</dbReference>
<dbReference type="RefSeq" id="XP_022650282.1">
    <property type="nucleotide sequence ID" value="XM_022794547.1"/>
</dbReference>
<feature type="region of interest" description="Disordered" evidence="2">
    <location>
        <begin position="1"/>
        <end position="37"/>
    </location>
</feature>
<dbReference type="SUPFAM" id="SSF103473">
    <property type="entry name" value="MFS general substrate transporter"/>
    <property type="match status" value="1"/>
</dbReference>
<dbReference type="CDD" id="cd17352">
    <property type="entry name" value="MFS_MCT_SLC16"/>
    <property type="match status" value="1"/>
</dbReference>
<dbReference type="GeneID" id="111245782"/>
<feature type="transmembrane region" description="Helical" evidence="3">
    <location>
        <begin position="139"/>
        <end position="158"/>
    </location>
</feature>
<feature type="transmembrane region" description="Helical" evidence="3">
    <location>
        <begin position="70"/>
        <end position="92"/>
    </location>
</feature>
<dbReference type="FunCoup" id="A0A7M7JD74">
    <property type="interactions" value="4"/>
</dbReference>
<dbReference type="Proteomes" id="UP000594260">
    <property type="component" value="Unplaced"/>
</dbReference>
<dbReference type="OMA" id="AMWHIIV"/>
<feature type="transmembrane region" description="Helical" evidence="3">
    <location>
        <begin position="197"/>
        <end position="217"/>
    </location>
</feature>
<evidence type="ECO:0000256" key="2">
    <source>
        <dbReference type="SAM" id="MobiDB-lite"/>
    </source>
</evidence>
<dbReference type="EnsemblMetazoa" id="XM_022794547">
    <property type="protein sequence ID" value="XP_022650282"/>
    <property type="gene ID" value="LOC111245782"/>
</dbReference>
<dbReference type="OrthoDB" id="6499973at2759"/>
<dbReference type="InParanoid" id="A0A7M7JD74"/>
<feature type="transmembrane region" description="Helical" evidence="3">
    <location>
        <begin position="112"/>
        <end position="132"/>
    </location>
</feature>
<accession>A0A7M7JD74</accession>
<keyword evidence="3" id="KW-0812">Transmembrane</keyword>
<evidence type="ECO:0000313" key="6">
    <source>
        <dbReference type="Proteomes" id="UP000594260"/>
    </source>
</evidence>
<evidence type="ECO:0000256" key="1">
    <source>
        <dbReference type="ARBA" id="ARBA00004141"/>
    </source>
</evidence>
<evidence type="ECO:0000256" key="3">
    <source>
        <dbReference type="SAM" id="Phobius"/>
    </source>
</evidence>
<protein>
    <recommendedName>
        <fullName evidence="4">Major facilitator superfamily (MFS) profile domain-containing protein</fullName>
    </recommendedName>
</protein>
<evidence type="ECO:0000259" key="4">
    <source>
        <dbReference type="PROSITE" id="PS50850"/>
    </source>
</evidence>
<feature type="transmembrane region" description="Helical" evidence="3">
    <location>
        <begin position="526"/>
        <end position="549"/>
    </location>
</feature>
<reference evidence="5" key="1">
    <citation type="submission" date="2021-01" db="UniProtKB">
        <authorList>
            <consortium name="EnsemblMetazoa"/>
        </authorList>
    </citation>
    <scope>IDENTIFICATION</scope>
</reference>
<dbReference type="PROSITE" id="PS50850">
    <property type="entry name" value="MFS"/>
    <property type="match status" value="1"/>
</dbReference>
<dbReference type="InterPro" id="IPR020846">
    <property type="entry name" value="MFS_dom"/>
</dbReference>
<proteinExistence type="predicted"/>
<feature type="transmembrane region" description="Helical" evidence="3">
    <location>
        <begin position="470"/>
        <end position="488"/>
    </location>
</feature>
<keyword evidence="3" id="KW-0472">Membrane</keyword>
<dbReference type="InterPro" id="IPR050327">
    <property type="entry name" value="Proton-linked_MCT"/>
</dbReference>
<feature type="transmembrane region" description="Helical" evidence="3">
    <location>
        <begin position="500"/>
        <end position="520"/>
    </location>
</feature>
<keyword evidence="3" id="KW-1133">Transmembrane helix</keyword>
<dbReference type="AlphaFoldDB" id="A0A7M7JD74"/>
<feature type="domain" description="Major facilitator superfamily (MFS) profile" evidence="4">
    <location>
        <begin position="71"/>
        <end position="615"/>
    </location>
</feature>
<feature type="transmembrane region" description="Helical" evidence="3">
    <location>
        <begin position="561"/>
        <end position="579"/>
    </location>
</feature>
<name>A0A7M7JD74_VARDE</name>
<feature type="transmembrane region" description="Helical" evidence="3">
    <location>
        <begin position="223"/>
        <end position="247"/>
    </location>
</feature>
<organism evidence="5 6">
    <name type="scientific">Varroa destructor</name>
    <name type="common">Honeybee mite</name>
    <dbReference type="NCBI Taxonomy" id="109461"/>
    <lineage>
        <taxon>Eukaryota</taxon>
        <taxon>Metazoa</taxon>
        <taxon>Ecdysozoa</taxon>
        <taxon>Arthropoda</taxon>
        <taxon>Chelicerata</taxon>
        <taxon>Arachnida</taxon>
        <taxon>Acari</taxon>
        <taxon>Parasitiformes</taxon>
        <taxon>Mesostigmata</taxon>
        <taxon>Gamasina</taxon>
        <taxon>Dermanyssoidea</taxon>
        <taxon>Varroidae</taxon>
        <taxon>Varroa</taxon>
    </lineage>
</organism>
<dbReference type="KEGG" id="vde:111245782"/>